<proteinExistence type="predicted"/>
<organism evidence="2 3">
    <name type="scientific">Candidatus Abzuiibacterium crystallinum</name>
    <dbReference type="NCBI Taxonomy" id="1974748"/>
    <lineage>
        <taxon>Bacteria</taxon>
        <taxon>Pseudomonadati</taxon>
        <taxon>Candidatus Omnitrophota</taxon>
        <taxon>Candidatus Abzuiibacterium</taxon>
    </lineage>
</organism>
<feature type="non-terminal residue" evidence="2">
    <location>
        <position position="58"/>
    </location>
</feature>
<comment type="caution">
    <text evidence="2">The sequence shown here is derived from an EMBL/GenBank/DDBJ whole genome shotgun (WGS) entry which is preliminary data.</text>
</comment>
<evidence type="ECO:0000259" key="1">
    <source>
        <dbReference type="Pfam" id="PF00535"/>
    </source>
</evidence>
<dbReference type="InterPro" id="IPR050834">
    <property type="entry name" value="Glycosyltransf_2"/>
</dbReference>
<dbReference type="AlphaFoldDB" id="A0A2H0LLV3"/>
<sequence length="58" mass="6513">MSKGNPTVSIVMAVHNMAAHIRESIQSLLNQIYQDFELIIIDDGSTDKTVDVIHQFLD</sequence>
<dbReference type="Proteomes" id="UP000230859">
    <property type="component" value="Unassembled WGS sequence"/>
</dbReference>
<evidence type="ECO:0000313" key="3">
    <source>
        <dbReference type="Proteomes" id="UP000230859"/>
    </source>
</evidence>
<dbReference type="EMBL" id="PCVY01000068">
    <property type="protein sequence ID" value="PIQ85390.1"/>
    <property type="molecule type" value="Genomic_DNA"/>
</dbReference>
<accession>A0A2H0LLV3</accession>
<reference evidence="2 3" key="1">
    <citation type="submission" date="2017-09" db="EMBL/GenBank/DDBJ databases">
        <title>Depth-based differentiation of microbial function through sediment-hosted aquifers and enrichment of novel symbionts in the deep terrestrial subsurface.</title>
        <authorList>
            <person name="Probst A.J."/>
            <person name="Ladd B."/>
            <person name="Jarett J.K."/>
            <person name="Geller-Mcgrath D.E."/>
            <person name="Sieber C.M."/>
            <person name="Emerson J.B."/>
            <person name="Anantharaman K."/>
            <person name="Thomas B.C."/>
            <person name="Malmstrom R."/>
            <person name="Stieglmeier M."/>
            <person name="Klingl A."/>
            <person name="Woyke T."/>
            <person name="Ryan C.M."/>
            <person name="Banfield J.F."/>
        </authorList>
    </citation>
    <scope>NUCLEOTIDE SEQUENCE [LARGE SCALE GENOMIC DNA]</scope>
    <source>
        <strain evidence="2">CG11_big_fil_rev_8_21_14_0_20_45_26</strain>
    </source>
</reference>
<dbReference type="SUPFAM" id="SSF53448">
    <property type="entry name" value="Nucleotide-diphospho-sugar transferases"/>
    <property type="match status" value="1"/>
</dbReference>
<protein>
    <recommendedName>
        <fullName evidence="1">Glycosyltransferase 2-like domain-containing protein</fullName>
    </recommendedName>
</protein>
<dbReference type="InterPro" id="IPR001173">
    <property type="entry name" value="Glyco_trans_2-like"/>
</dbReference>
<name>A0A2H0LLV3_9BACT</name>
<dbReference type="PANTHER" id="PTHR43685:SF2">
    <property type="entry name" value="GLYCOSYLTRANSFERASE 2-LIKE DOMAIN-CONTAINING PROTEIN"/>
    <property type="match status" value="1"/>
</dbReference>
<feature type="domain" description="Glycosyltransferase 2-like" evidence="1">
    <location>
        <begin position="9"/>
        <end position="56"/>
    </location>
</feature>
<dbReference type="InterPro" id="IPR029044">
    <property type="entry name" value="Nucleotide-diphossugar_trans"/>
</dbReference>
<dbReference type="Pfam" id="PF00535">
    <property type="entry name" value="Glycos_transf_2"/>
    <property type="match status" value="1"/>
</dbReference>
<evidence type="ECO:0000313" key="2">
    <source>
        <dbReference type="EMBL" id="PIQ85390.1"/>
    </source>
</evidence>
<gene>
    <name evidence="2" type="ORF">COV74_09325</name>
</gene>
<dbReference type="PANTHER" id="PTHR43685">
    <property type="entry name" value="GLYCOSYLTRANSFERASE"/>
    <property type="match status" value="1"/>
</dbReference>
<dbReference type="Gene3D" id="3.90.550.10">
    <property type="entry name" value="Spore Coat Polysaccharide Biosynthesis Protein SpsA, Chain A"/>
    <property type="match status" value="1"/>
</dbReference>